<keyword evidence="3" id="KW-1185">Reference proteome</keyword>
<gene>
    <name evidence="2" type="ORF">CSIM01_07401</name>
</gene>
<dbReference type="Proteomes" id="UP000070328">
    <property type="component" value="Unassembled WGS sequence"/>
</dbReference>
<feature type="region of interest" description="Disordered" evidence="1">
    <location>
        <begin position="131"/>
        <end position="159"/>
    </location>
</feature>
<evidence type="ECO:0000313" key="2">
    <source>
        <dbReference type="EMBL" id="KXH50177.1"/>
    </source>
</evidence>
<comment type="caution">
    <text evidence="2">The sequence shown here is derived from an EMBL/GenBank/DDBJ whole genome shotgun (WGS) entry which is preliminary data.</text>
</comment>
<evidence type="ECO:0000256" key="1">
    <source>
        <dbReference type="SAM" id="MobiDB-lite"/>
    </source>
</evidence>
<name>A0A135TQ03_9PEZI</name>
<dbReference type="AlphaFoldDB" id="A0A135TQ03"/>
<evidence type="ECO:0000313" key="3">
    <source>
        <dbReference type="Proteomes" id="UP000070328"/>
    </source>
</evidence>
<sequence length="159" mass="18501">MCLYEQFSFPVCCGHIEERLNGYCHFSRNDPDHYCDEGRGIKRYTKGSPWPQEGPCNSCISTATQEQMEVWVPDPVKRDQFVFQFHLNMIEAAREPERRARRAHFIKVKNDTAWAYKRLREKFKKEMAAAEKAAEEGDIRTPTQENFMDVDRAGSSSQG</sequence>
<protein>
    <submittedName>
        <fullName evidence="2">Uncharacterized protein</fullName>
    </submittedName>
</protein>
<proteinExistence type="predicted"/>
<accession>A0A135TQ03</accession>
<reference evidence="2 3" key="1">
    <citation type="submission" date="2014-02" db="EMBL/GenBank/DDBJ databases">
        <title>The genome sequence of Colletotrichum simmondsii CBS122122.</title>
        <authorList>
            <person name="Baroncelli R."/>
            <person name="Thon M.R."/>
        </authorList>
    </citation>
    <scope>NUCLEOTIDE SEQUENCE [LARGE SCALE GENOMIC DNA]</scope>
    <source>
        <strain evidence="2 3">CBS122122</strain>
    </source>
</reference>
<organism evidence="2 3">
    <name type="scientific">Colletotrichum simmondsii</name>
    <dbReference type="NCBI Taxonomy" id="703756"/>
    <lineage>
        <taxon>Eukaryota</taxon>
        <taxon>Fungi</taxon>
        <taxon>Dikarya</taxon>
        <taxon>Ascomycota</taxon>
        <taxon>Pezizomycotina</taxon>
        <taxon>Sordariomycetes</taxon>
        <taxon>Hypocreomycetidae</taxon>
        <taxon>Glomerellales</taxon>
        <taxon>Glomerellaceae</taxon>
        <taxon>Colletotrichum</taxon>
        <taxon>Colletotrichum acutatum species complex</taxon>
    </lineage>
</organism>
<dbReference type="EMBL" id="JFBX01000099">
    <property type="protein sequence ID" value="KXH50177.1"/>
    <property type="molecule type" value="Genomic_DNA"/>
</dbReference>